<dbReference type="Pfam" id="PF11239">
    <property type="entry name" value="DUF3040"/>
    <property type="match status" value="1"/>
</dbReference>
<reference evidence="2 3" key="1">
    <citation type="submission" date="2019-06" db="EMBL/GenBank/DDBJ databases">
        <title>Sequencing the genomes of 1000 actinobacteria strains.</title>
        <authorList>
            <person name="Klenk H.-P."/>
        </authorList>
    </citation>
    <scope>NUCLEOTIDE SEQUENCE [LARGE SCALE GENOMIC DNA]</scope>
    <source>
        <strain evidence="2 3">DSM 45511</strain>
    </source>
</reference>
<keyword evidence="3" id="KW-1185">Reference proteome</keyword>
<feature type="transmembrane region" description="Helical" evidence="1">
    <location>
        <begin position="40"/>
        <end position="60"/>
    </location>
</feature>
<evidence type="ECO:0000313" key="3">
    <source>
        <dbReference type="Proteomes" id="UP000319818"/>
    </source>
</evidence>
<dbReference type="RefSeq" id="WP_142100085.1">
    <property type="nucleotide sequence ID" value="NZ_VFPH01000001.1"/>
</dbReference>
<accession>A0A543GFR1</accession>
<keyword evidence="1" id="KW-0472">Membrane</keyword>
<keyword evidence="1" id="KW-1133">Transmembrane helix</keyword>
<dbReference type="AlphaFoldDB" id="A0A543GFR1"/>
<protein>
    <submittedName>
        <fullName evidence="2">DUF3040 family protein</fullName>
    </submittedName>
</protein>
<dbReference type="InterPro" id="IPR021401">
    <property type="entry name" value="DUF3040"/>
</dbReference>
<proteinExistence type="predicted"/>
<organism evidence="2 3">
    <name type="scientific">Pseudonocardia cypriaca</name>
    <dbReference type="NCBI Taxonomy" id="882449"/>
    <lineage>
        <taxon>Bacteria</taxon>
        <taxon>Bacillati</taxon>
        <taxon>Actinomycetota</taxon>
        <taxon>Actinomycetes</taxon>
        <taxon>Pseudonocardiales</taxon>
        <taxon>Pseudonocardiaceae</taxon>
        <taxon>Pseudonocardia</taxon>
    </lineage>
</organism>
<name>A0A543GFR1_9PSEU</name>
<evidence type="ECO:0000256" key="1">
    <source>
        <dbReference type="SAM" id="Phobius"/>
    </source>
</evidence>
<keyword evidence="1" id="KW-0812">Transmembrane</keyword>
<dbReference type="EMBL" id="VFPH01000001">
    <property type="protein sequence ID" value="TQM44901.1"/>
    <property type="molecule type" value="Genomic_DNA"/>
</dbReference>
<gene>
    <name evidence="2" type="ORF">FB388_2288</name>
</gene>
<evidence type="ECO:0000313" key="2">
    <source>
        <dbReference type="EMBL" id="TQM44901.1"/>
    </source>
</evidence>
<sequence>MQLTPRERRALRAIEEALAAEDPALAGLLSHWPTPWRARLVRWGTWAAVVVAAILLLVGLVLSDSWLFVGALLTIVVLITILRRAGGGTRA</sequence>
<comment type="caution">
    <text evidence="2">The sequence shown here is derived from an EMBL/GenBank/DDBJ whole genome shotgun (WGS) entry which is preliminary data.</text>
</comment>
<dbReference type="Proteomes" id="UP000319818">
    <property type="component" value="Unassembled WGS sequence"/>
</dbReference>
<feature type="transmembrane region" description="Helical" evidence="1">
    <location>
        <begin position="66"/>
        <end position="82"/>
    </location>
</feature>